<dbReference type="InterPro" id="IPR001969">
    <property type="entry name" value="Aspartic_peptidase_AS"/>
</dbReference>
<evidence type="ECO:0000256" key="4">
    <source>
        <dbReference type="ARBA" id="ARBA00022670"/>
    </source>
</evidence>
<accession>A0A1Y2CWD3</accession>
<evidence type="ECO:0000256" key="1">
    <source>
        <dbReference type="ARBA" id="ARBA00001130"/>
    </source>
</evidence>
<evidence type="ECO:0000256" key="10">
    <source>
        <dbReference type="RuleBase" id="RU000454"/>
    </source>
</evidence>
<evidence type="ECO:0000256" key="5">
    <source>
        <dbReference type="ARBA" id="ARBA00022729"/>
    </source>
</evidence>
<keyword evidence="9" id="KW-1015">Disulfide bond</keyword>
<feature type="disulfide bond" evidence="9">
    <location>
        <begin position="94"/>
        <end position="100"/>
    </location>
</feature>
<dbReference type="OrthoDB" id="2747330at2759"/>
<dbReference type="STRING" id="329046.A0A1Y2CWD3"/>
<dbReference type="Gene3D" id="2.40.70.10">
    <property type="entry name" value="Acid Proteases"/>
    <property type="match status" value="2"/>
</dbReference>
<evidence type="ECO:0000256" key="2">
    <source>
        <dbReference type="ARBA" id="ARBA00007447"/>
    </source>
</evidence>
<reference evidence="13 14" key="1">
    <citation type="submission" date="2016-07" db="EMBL/GenBank/DDBJ databases">
        <title>Pervasive Adenine N6-methylation of Active Genes in Fungi.</title>
        <authorList>
            <consortium name="DOE Joint Genome Institute"/>
            <person name="Mondo S.J."/>
            <person name="Dannebaum R.O."/>
            <person name="Kuo R.C."/>
            <person name="Labutti K."/>
            <person name="Haridas S."/>
            <person name="Kuo A."/>
            <person name="Salamov A."/>
            <person name="Ahrendt S.R."/>
            <person name="Lipzen A."/>
            <person name="Sullivan W."/>
            <person name="Andreopoulos W.B."/>
            <person name="Clum A."/>
            <person name="Lindquist E."/>
            <person name="Daum C."/>
            <person name="Ramamoorthy G.K."/>
            <person name="Gryganskyi A."/>
            <person name="Culley D."/>
            <person name="Magnuson J.K."/>
            <person name="James T.Y."/>
            <person name="O'Malley M.A."/>
            <person name="Stajich J.E."/>
            <person name="Spatafora J.W."/>
            <person name="Visel A."/>
            <person name="Grigoriev I.V."/>
        </authorList>
    </citation>
    <scope>NUCLEOTIDE SEQUENCE [LARGE SCALE GENOMIC DNA]</scope>
    <source>
        <strain evidence="13 14">JEL800</strain>
    </source>
</reference>
<keyword evidence="7 10" id="KW-0378">Hydrolase</keyword>
<dbReference type="PROSITE" id="PS00141">
    <property type="entry name" value="ASP_PROTEASE"/>
    <property type="match status" value="1"/>
</dbReference>
<dbReference type="CDD" id="cd05471">
    <property type="entry name" value="pepsin_like"/>
    <property type="match status" value="1"/>
</dbReference>
<feature type="disulfide bond" evidence="9">
    <location>
        <begin position="328"/>
        <end position="363"/>
    </location>
</feature>
<organism evidence="13 14">
    <name type="scientific">Rhizoclosmatium globosum</name>
    <dbReference type="NCBI Taxonomy" id="329046"/>
    <lineage>
        <taxon>Eukaryota</taxon>
        <taxon>Fungi</taxon>
        <taxon>Fungi incertae sedis</taxon>
        <taxon>Chytridiomycota</taxon>
        <taxon>Chytridiomycota incertae sedis</taxon>
        <taxon>Chytridiomycetes</taxon>
        <taxon>Chytridiales</taxon>
        <taxon>Chytriomycetaceae</taxon>
        <taxon>Rhizoclosmatium</taxon>
    </lineage>
</organism>
<evidence type="ECO:0000256" key="8">
    <source>
        <dbReference type="PIRSR" id="PIRSR601461-1"/>
    </source>
</evidence>
<evidence type="ECO:0000256" key="3">
    <source>
        <dbReference type="ARBA" id="ARBA00013205"/>
    </source>
</evidence>
<feature type="domain" description="Peptidase A1" evidence="12">
    <location>
        <begin position="57"/>
        <end position="411"/>
    </location>
</feature>
<dbReference type="EC" id="3.4.23.21" evidence="3"/>
<evidence type="ECO:0000256" key="9">
    <source>
        <dbReference type="PIRSR" id="PIRSR601461-2"/>
    </source>
</evidence>
<comment type="catalytic activity">
    <reaction evidence="1">
        <text>Hydrolysis of proteins with broad specificity similar to that of pepsin A, preferring hydrophobic residues at P1 and P1'. Clots milk and activates trypsinogen. Does not cleave 4-Gln-|-His-5, but does cleave 10-His-|-Leu-11 and 12-Val-|-Glu-13 in B chain of insulin.</text>
        <dbReference type="EC" id="3.4.23.21"/>
    </reaction>
</comment>
<evidence type="ECO:0000256" key="11">
    <source>
        <dbReference type="SAM" id="SignalP"/>
    </source>
</evidence>
<proteinExistence type="inferred from homology"/>
<evidence type="ECO:0000259" key="12">
    <source>
        <dbReference type="PROSITE" id="PS51767"/>
    </source>
</evidence>
<dbReference type="GO" id="GO:0004190">
    <property type="term" value="F:aspartic-type endopeptidase activity"/>
    <property type="evidence" value="ECO:0007669"/>
    <property type="project" value="UniProtKB-KW"/>
</dbReference>
<evidence type="ECO:0000256" key="6">
    <source>
        <dbReference type="ARBA" id="ARBA00022750"/>
    </source>
</evidence>
<evidence type="ECO:0000256" key="7">
    <source>
        <dbReference type="ARBA" id="ARBA00022801"/>
    </source>
</evidence>
<dbReference type="Pfam" id="PF00026">
    <property type="entry name" value="Asp"/>
    <property type="match status" value="1"/>
</dbReference>
<keyword evidence="6 10" id="KW-0064">Aspartyl protease</keyword>
<feature type="active site" evidence="8">
    <location>
        <position position="81"/>
    </location>
</feature>
<keyword evidence="14" id="KW-1185">Reference proteome</keyword>
<comment type="similarity">
    <text evidence="2 10">Belongs to the peptidase A1 family.</text>
</comment>
<protein>
    <recommendedName>
        <fullName evidence="3">rhizopuspepsin</fullName>
        <ecNumber evidence="3">3.4.23.21</ecNumber>
    </recommendedName>
</protein>
<dbReference type="AlphaFoldDB" id="A0A1Y2CWD3"/>
<dbReference type="InterPro" id="IPR034164">
    <property type="entry name" value="Pepsin-like_dom"/>
</dbReference>
<feature type="chain" id="PRO_5012417877" description="rhizopuspepsin" evidence="11">
    <location>
        <begin position="19"/>
        <end position="463"/>
    </location>
</feature>
<dbReference type="Proteomes" id="UP000193642">
    <property type="component" value="Unassembled WGS sequence"/>
</dbReference>
<dbReference type="SUPFAM" id="SSF50630">
    <property type="entry name" value="Acid proteases"/>
    <property type="match status" value="1"/>
</dbReference>
<dbReference type="PANTHER" id="PTHR47966">
    <property type="entry name" value="BETA-SITE APP-CLEAVING ENZYME, ISOFORM A-RELATED"/>
    <property type="match status" value="1"/>
</dbReference>
<dbReference type="InterPro" id="IPR021109">
    <property type="entry name" value="Peptidase_aspartic_dom_sf"/>
</dbReference>
<evidence type="ECO:0000313" key="14">
    <source>
        <dbReference type="Proteomes" id="UP000193642"/>
    </source>
</evidence>
<comment type="caution">
    <text evidence="13">The sequence shown here is derived from an EMBL/GenBank/DDBJ whole genome shotgun (WGS) entry which is preliminary data.</text>
</comment>
<dbReference type="PANTHER" id="PTHR47966:SF51">
    <property type="entry name" value="BETA-SITE APP-CLEAVING ENZYME, ISOFORM A-RELATED"/>
    <property type="match status" value="1"/>
</dbReference>
<dbReference type="PRINTS" id="PR00792">
    <property type="entry name" value="PEPSIN"/>
</dbReference>
<dbReference type="EMBL" id="MCGO01000005">
    <property type="protein sequence ID" value="ORY51330.1"/>
    <property type="molecule type" value="Genomic_DNA"/>
</dbReference>
<name>A0A1Y2CWD3_9FUNG</name>
<keyword evidence="4 10" id="KW-0645">Protease</keyword>
<sequence length="463" mass="50117">MTSLAGVFVTALTLAAAAQEVSREQVMPLRLGLVKRTGFDKDRRDTINLANLADTGYYTYVSIGTSTTPEKAPQEFLVQVDTGSSALWVGSKDCNQSRNCNDRHAFDPSTSSTFKDVSNGNNVSISFQAGKVTGSVVQDTIFWNGITLPDQQFLLVHTEDEEMKSLQAGSVDGMLGLACQATGRASASYFPSILGAIMNTSLSDTPVFSLWLNGTSGAAGVDLMKGGGEIFLGGVDSSRFQGQLQYYPVIDSYFWGISVNTMTVNISGSFTRLRPFPSGSTAILDSGTSVIYLETDYLQTQVVPLIYTAINTPAPPMDQDSRLWLVECGLIQYLPNIGFNFGDNTIYELSWSDYILTLGPNRCALGFSPAGTGAKANILGDIFLRKFYSVYDYGSLFVDDGRKNHPRVGLAVAVGNAKHRINLHGVQPLPLPTPVIRSIATANSYQHFVPVIIILVATLFDYC</sequence>
<dbReference type="PROSITE" id="PS51767">
    <property type="entry name" value="PEPTIDASE_A1"/>
    <property type="match status" value="1"/>
</dbReference>
<feature type="signal peptide" evidence="11">
    <location>
        <begin position="1"/>
        <end position="18"/>
    </location>
</feature>
<dbReference type="GO" id="GO:0006508">
    <property type="term" value="P:proteolysis"/>
    <property type="evidence" value="ECO:0007669"/>
    <property type="project" value="UniProtKB-KW"/>
</dbReference>
<dbReference type="FunFam" id="2.40.70.10:FF:000115">
    <property type="entry name" value="Lysosomal aspartic protease"/>
    <property type="match status" value="1"/>
</dbReference>
<gene>
    <name evidence="13" type="ORF">BCR33DRAFT_846152</name>
</gene>
<keyword evidence="5 11" id="KW-0732">Signal</keyword>
<dbReference type="InterPro" id="IPR001461">
    <property type="entry name" value="Aspartic_peptidase_A1"/>
</dbReference>
<evidence type="ECO:0000313" key="13">
    <source>
        <dbReference type="EMBL" id="ORY51330.1"/>
    </source>
</evidence>
<feature type="active site" evidence="8">
    <location>
        <position position="285"/>
    </location>
</feature>
<dbReference type="InterPro" id="IPR033121">
    <property type="entry name" value="PEPTIDASE_A1"/>
</dbReference>